<evidence type="ECO:0000313" key="2">
    <source>
        <dbReference type="EMBL" id="KAI9560562.1"/>
    </source>
</evidence>
<comment type="caution">
    <text evidence="2">The sequence shown here is derived from an EMBL/GenBank/DDBJ whole genome shotgun (WGS) entry which is preliminary data.</text>
</comment>
<keyword evidence="2" id="KW-0548">Nucleotidyltransferase</keyword>
<sequence>MSKTEPAGRLARWALKIQEYDIEIGYRPGKTHQNADTLSRTPVATVASVETRTKSEMKQEESEWVRLQHEDDYCKRIIENLMKIRSQNARNING</sequence>
<dbReference type="EMBL" id="WJBH02000003">
    <property type="protein sequence ID" value="KAI9560561.1"/>
    <property type="molecule type" value="Genomic_DNA"/>
</dbReference>
<dbReference type="Proteomes" id="UP000820818">
    <property type="component" value="Linkage Group LG3"/>
</dbReference>
<dbReference type="EMBL" id="WJBH02000003">
    <property type="protein sequence ID" value="KAI9560563.1"/>
    <property type="molecule type" value="Genomic_DNA"/>
</dbReference>
<dbReference type="EMBL" id="WJBH02000003">
    <property type="protein sequence ID" value="KAI9560562.1"/>
    <property type="molecule type" value="Genomic_DNA"/>
</dbReference>
<gene>
    <name evidence="1" type="ORF">GHT06_011506</name>
    <name evidence="2" type="ORF">GHT06_011507</name>
    <name evidence="3" type="ORF">GHT06_011510</name>
</gene>
<keyword evidence="4" id="KW-1185">Reference proteome</keyword>
<accession>A0AAD5KU15</accession>
<evidence type="ECO:0000313" key="4">
    <source>
        <dbReference type="Proteomes" id="UP000820818"/>
    </source>
</evidence>
<evidence type="ECO:0000313" key="3">
    <source>
        <dbReference type="EMBL" id="KAI9560563.1"/>
    </source>
</evidence>
<reference evidence="2 4" key="1">
    <citation type="submission" date="2022-05" db="EMBL/GenBank/DDBJ databases">
        <title>A multi-omics perspective on studying reproductive biology in Daphnia sinensis.</title>
        <authorList>
            <person name="Jia J."/>
        </authorList>
    </citation>
    <scope>NUCLEOTIDE SEQUENCE [LARGE SCALE GENOMIC DNA]</scope>
    <source>
        <strain evidence="2 4">WSL</strain>
    </source>
</reference>
<keyword evidence="2" id="KW-0695">RNA-directed DNA polymerase</keyword>
<dbReference type="GO" id="GO:0003964">
    <property type="term" value="F:RNA-directed DNA polymerase activity"/>
    <property type="evidence" value="ECO:0007669"/>
    <property type="project" value="UniProtKB-KW"/>
</dbReference>
<proteinExistence type="predicted"/>
<name>A0AAD5KU15_9CRUS</name>
<protein>
    <submittedName>
        <fullName evidence="2">Reverse transcriptase/ribonuclease H</fullName>
    </submittedName>
</protein>
<evidence type="ECO:0000313" key="1">
    <source>
        <dbReference type="EMBL" id="KAI9560561.1"/>
    </source>
</evidence>
<dbReference type="AlphaFoldDB" id="A0AAD5KU15"/>
<organism evidence="2 4">
    <name type="scientific">Daphnia sinensis</name>
    <dbReference type="NCBI Taxonomy" id="1820382"/>
    <lineage>
        <taxon>Eukaryota</taxon>
        <taxon>Metazoa</taxon>
        <taxon>Ecdysozoa</taxon>
        <taxon>Arthropoda</taxon>
        <taxon>Crustacea</taxon>
        <taxon>Branchiopoda</taxon>
        <taxon>Diplostraca</taxon>
        <taxon>Cladocera</taxon>
        <taxon>Anomopoda</taxon>
        <taxon>Daphniidae</taxon>
        <taxon>Daphnia</taxon>
        <taxon>Daphnia similis group</taxon>
    </lineage>
</organism>
<keyword evidence="2" id="KW-0808">Transferase</keyword>